<dbReference type="GO" id="GO:0003700">
    <property type="term" value="F:DNA-binding transcription factor activity"/>
    <property type="evidence" value="ECO:0007669"/>
    <property type="project" value="InterPro"/>
</dbReference>
<gene>
    <name evidence="2" type="ORF">RD110_11765</name>
</gene>
<accession>A0A1P8JVK4</accession>
<evidence type="ECO:0000313" key="3">
    <source>
        <dbReference type="Proteomes" id="UP000186609"/>
    </source>
</evidence>
<name>A0A1P8JVK4_9BURK</name>
<dbReference type="PANTHER" id="PTHR33164">
    <property type="entry name" value="TRANSCRIPTIONAL REGULATOR, MARR FAMILY"/>
    <property type="match status" value="1"/>
</dbReference>
<dbReference type="PROSITE" id="PS50995">
    <property type="entry name" value="HTH_MARR_2"/>
    <property type="match status" value="1"/>
</dbReference>
<dbReference type="STRING" id="1842727.RD110_11765"/>
<keyword evidence="3" id="KW-1185">Reference proteome</keyword>
<dbReference type="Pfam" id="PF01047">
    <property type="entry name" value="MarR"/>
    <property type="match status" value="1"/>
</dbReference>
<dbReference type="AlphaFoldDB" id="A0A1P8JVK4"/>
<dbReference type="GO" id="GO:0006950">
    <property type="term" value="P:response to stress"/>
    <property type="evidence" value="ECO:0007669"/>
    <property type="project" value="TreeGrafter"/>
</dbReference>
<dbReference type="SMART" id="SM00347">
    <property type="entry name" value="HTH_MARR"/>
    <property type="match status" value="1"/>
</dbReference>
<evidence type="ECO:0000259" key="1">
    <source>
        <dbReference type="PROSITE" id="PS50995"/>
    </source>
</evidence>
<dbReference type="RefSeq" id="WP_076199665.1">
    <property type="nucleotide sequence ID" value="NZ_CP019236.1"/>
</dbReference>
<dbReference type="SUPFAM" id="SSF46785">
    <property type="entry name" value="Winged helix' DNA-binding domain"/>
    <property type="match status" value="1"/>
</dbReference>
<dbReference type="KEGG" id="rhy:RD110_11765"/>
<dbReference type="Proteomes" id="UP000186609">
    <property type="component" value="Chromosome"/>
</dbReference>
<dbReference type="InterPro" id="IPR036390">
    <property type="entry name" value="WH_DNA-bd_sf"/>
</dbReference>
<dbReference type="InterPro" id="IPR039422">
    <property type="entry name" value="MarR/SlyA-like"/>
</dbReference>
<dbReference type="OrthoDB" id="4549026at2"/>
<sequence length="161" mass="17839">MPDTAAPAIRLHDQPGHLIRRAQQIAVSVFYDTLGRDVTPVQYAILKCLADKPGIDQVTLAQEVALDTSSTASIAVRLETKGWIVRHQVGRGQRSLELTEEGRETLSRLDDKMPEMQHTLLQGFSEEDRETFMRLLQQFADMNNDKSRAPLRPGGGGSAEG</sequence>
<reference evidence="2 3" key="1">
    <citation type="submission" date="2017-01" db="EMBL/GenBank/DDBJ databases">
        <authorList>
            <person name="Mah S.A."/>
            <person name="Swanson W.J."/>
            <person name="Moy G.W."/>
            <person name="Vacquier V.D."/>
        </authorList>
    </citation>
    <scope>NUCLEOTIDE SEQUENCE [LARGE SCALE GENOMIC DNA]</scope>
    <source>
        <strain evidence="2 3">DCY110</strain>
    </source>
</reference>
<dbReference type="PANTHER" id="PTHR33164:SF95">
    <property type="entry name" value="TRANSCRIPTIONAL REGULATOR"/>
    <property type="match status" value="1"/>
</dbReference>
<dbReference type="PRINTS" id="PR00598">
    <property type="entry name" value="HTHMARR"/>
</dbReference>
<evidence type="ECO:0000313" key="2">
    <source>
        <dbReference type="EMBL" id="APW37790.1"/>
    </source>
</evidence>
<dbReference type="EMBL" id="CP019236">
    <property type="protein sequence ID" value="APW37790.1"/>
    <property type="molecule type" value="Genomic_DNA"/>
</dbReference>
<proteinExistence type="predicted"/>
<feature type="domain" description="HTH marR-type" evidence="1">
    <location>
        <begin position="12"/>
        <end position="141"/>
    </location>
</feature>
<dbReference type="InterPro" id="IPR000835">
    <property type="entry name" value="HTH_MarR-typ"/>
</dbReference>
<dbReference type="Gene3D" id="1.10.10.10">
    <property type="entry name" value="Winged helix-like DNA-binding domain superfamily/Winged helix DNA-binding domain"/>
    <property type="match status" value="1"/>
</dbReference>
<protein>
    <submittedName>
        <fullName evidence="2">MarR family transcriptional regulator</fullName>
    </submittedName>
</protein>
<dbReference type="InterPro" id="IPR036388">
    <property type="entry name" value="WH-like_DNA-bd_sf"/>
</dbReference>
<organism evidence="2 3">
    <name type="scientific">Rhodoferax koreensis</name>
    <dbReference type="NCBI Taxonomy" id="1842727"/>
    <lineage>
        <taxon>Bacteria</taxon>
        <taxon>Pseudomonadati</taxon>
        <taxon>Pseudomonadota</taxon>
        <taxon>Betaproteobacteria</taxon>
        <taxon>Burkholderiales</taxon>
        <taxon>Comamonadaceae</taxon>
        <taxon>Rhodoferax</taxon>
    </lineage>
</organism>